<accession>A0A2I0UTK5</accession>
<organism evidence="1 2">
    <name type="scientific">Limosa lapponica baueri</name>
    <dbReference type="NCBI Taxonomy" id="1758121"/>
    <lineage>
        <taxon>Eukaryota</taxon>
        <taxon>Metazoa</taxon>
        <taxon>Chordata</taxon>
        <taxon>Craniata</taxon>
        <taxon>Vertebrata</taxon>
        <taxon>Euteleostomi</taxon>
        <taxon>Archelosauria</taxon>
        <taxon>Archosauria</taxon>
        <taxon>Dinosauria</taxon>
        <taxon>Saurischia</taxon>
        <taxon>Theropoda</taxon>
        <taxon>Coelurosauria</taxon>
        <taxon>Aves</taxon>
        <taxon>Neognathae</taxon>
        <taxon>Neoaves</taxon>
        <taxon>Charadriiformes</taxon>
        <taxon>Scolopacidae</taxon>
        <taxon>Limosa</taxon>
    </lineage>
</organism>
<dbReference type="EMBL" id="KZ505639">
    <property type="protein sequence ID" value="PKU49348.1"/>
    <property type="molecule type" value="Genomic_DNA"/>
</dbReference>
<dbReference type="AlphaFoldDB" id="A0A2I0UTK5"/>
<sequence>MKFNKGKCSVLNLGKNNALPQYRLGIDLLESRPAERDLRVLVDRLTMSQQCALVAKKADGLLRCIKKNMASRLSEVILPLSSALVRPHLEYCVQFWAPKVKKDRELLERVQRRATKMIKGLEHFSYELKRTLA</sequence>
<keyword evidence="2" id="KW-1185">Reference proteome</keyword>
<dbReference type="Proteomes" id="UP000233556">
    <property type="component" value="Unassembled WGS sequence"/>
</dbReference>
<evidence type="ECO:0000313" key="2">
    <source>
        <dbReference type="Proteomes" id="UP000233556"/>
    </source>
</evidence>
<protein>
    <submittedName>
        <fullName evidence="1">Uncharacterized protein</fullName>
    </submittedName>
</protein>
<reference evidence="2" key="1">
    <citation type="submission" date="2017-11" db="EMBL/GenBank/DDBJ databases">
        <authorList>
            <person name="Lima N.C."/>
            <person name="Parody-Merino A.M."/>
            <person name="Battley P.F."/>
            <person name="Fidler A.E."/>
            <person name="Prosdocimi F."/>
        </authorList>
    </citation>
    <scope>NUCLEOTIDE SEQUENCE [LARGE SCALE GENOMIC DNA]</scope>
</reference>
<name>A0A2I0UTK5_LIMLA</name>
<gene>
    <name evidence="1" type="ORF">llap_387</name>
</gene>
<dbReference type="PANTHER" id="PTHR33332">
    <property type="entry name" value="REVERSE TRANSCRIPTASE DOMAIN-CONTAINING PROTEIN"/>
    <property type="match status" value="1"/>
</dbReference>
<reference evidence="2" key="2">
    <citation type="submission" date="2017-12" db="EMBL/GenBank/DDBJ databases">
        <title>Genome sequence of the Bar-tailed Godwit (Limosa lapponica baueri).</title>
        <authorList>
            <person name="Lima N.C.B."/>
            <person name="Parody-Merino A.M."/>
            <person name="Battley P.F."/>
            <person name="Fidler A.E."/>
            <person name="Prosdocimi F."/>
        </authorList>
    </citation>
    <scope>NUCLEOTIDE SEQUENCE [LARGE SCALE GENOMIC DNA]</scope>
</reference>
<proteinExistence type="predicted"/>
<evidence type="ECO:0000313" key="1">
    <source>
        <dbReference type="EMBL" id="PKU49348.1"/>
    </source>
</evidence>
<dbReference type="OrthoDB" id="5954387at2759"/>